<dbReference type="InterPro" id="IPR001304">
    <property type="entry name" value="C-type_lectin-like"/>
</dbReference>
<comment type="caution">
    <text evidence="4">The sequence shown here is derived from an EMBL/GenBank/DDBJ whole genome shotgun (WGS) entry which is preliminary data.</text>
</comment>
<dbReference type="GO" id="GO:0030246">
    <property type="term" value="F:carbohydrate binding"/>
    <property type="evidence" value="ECO:0007669"/>
    <property type="project" value="UniProtKB-KW"/>
</dbReference>
<evidence type="ECO:0000313" key="5">
    <source>
        <dbReference type="Proteomes" id="UP001497623"/>
    </source>
</evidence>
<keyword evidence="1" id="KW-0430">Lectin</keyword>
<dbReference type="Gene3D" id="2.10.25.10">
    <property type="entry name" value="Laminin"/>
    <property type="match status" value="1"/>
</dbReference>
<dbReference type="AlphaFoldDB" id="A0AAV2PMY8"/>
<dbReference type="EMBL" id="CAXKWB010000251">
    <property type="protein sequence ID" value="CAL4060042.1"/>
    <property type="molecule type" value="Genomic_DNA"/>
</dbReference>
<dbReference type="InterPro" id="IPR016186">
    <property type="entry name" value="C-type_lectin-like/link_sf"/>
</dbReference>
<dbReference type="Gene3D" id="3.10.100.10">
    <property type="entry name" value="Mannose-Binding Protein A, subunit A"/>
    <property type="match status" value="1"/>
</dbReference>
<evidence type="ECO:0000259" key="3">
    <source>
        <dbReference type="PROSITE" id="PS50041"/>
    </source>
</evidence>
<dbReference type="InterPro" id="IPR051379">
    <property type="entry name" value="C-type_Lectin_Receptor_IMM"/>
</dbReference>
<sequence length="106" mass="11346">AVCSDGCCNGQCTSPGMCTCSPGYTGASCRTFACPDGVQIGNQCLYFSEESLSWNDAKTDCYAKQGQLVVLKDQPDAVTKYVKANNGTYFWVGGTDAANEGSWKWL</sequence>
<feature type="non-terminal residue" evidence="4">
    <location>
        <position position="1"/>
    </location>
</feature>
<accession>A0AAV2PMY8</accession>
<organism evidence="4 5">
    <name type="scientific">Meganyctiphanes norvegica</name>
    <name type="common">Northern krill</name>
    <name type="synonym">Thysanopoda norvegica</name>
    <dbReference type="NCBI Taxonomy" id="48144"/>
    <lineage>
        <taxon>Eukaryota</taxon>
        <taxon>Metazoa</taxon>
        <taxon>Ecdysozoa</taxon>
        <taxon>Arthropoda</taxon>
        <taxon>Crustacea</taxon>
        <taxon>Multicrustacea</taxon>
        <taxon>Malacostraca</taxon>
        <taxon>Eumalacostraca</taxon>
        <taxon>Eucarida</taxon>
        <taxon>Euphausiacea</taxon>
        <taxon>Euphausiidae</taxon>
        <taxon>Meganyctiphanes</taxon>
    </lineage>
</organism>
<dbReference type="InterPro" id="IPR016187">
    <property type="entry name" value="CTDL_fold"/>
</dbReference>
<name>A0AAV2PMY8_MEGNR</name>
<dbReference type="PANTHER" id="PTHR46746:SF9">
    <property type="entry name" value="CD209 ANTIGEN-LIKE PROTEIN C-LIKE"/>
    <property type="match status" value="1"/>
</dbReference>
<dbReference type="PANTHER" id="PTHR46746">
    <property type="entry name" value="KILLER CELL LECTIN-LIKE RECEPTOR SUBFAMILY F MEMBER 2"/>
    <property type="match status" value="1"/>
</dbReference>
<evidence type="ECO:0000313" key="4">
    <source>
        <dbReference type="EMBL" id="CAL4060042.1"/>
    </source>
</evidence>
<keyword evidence="5" id="KW-1185">Reference proteome</keyword>
<dbReference type="PROSITE" id="PS50041">
    <property type="entry name" value="C_TYPE_LECTIN_2"/>
    <property type="match status" value="1"/>
</dbReference>
<dbReference type="Proteomes" id="UP001497623">
    <property type="component" value="Unassembled WGS sequence"/>
</dbReference>
<evidence type="ECO:0000256" key="1">
    <source>
        <dbReference type="ARBA" id="ARBA00022734"/>
    </source>
</evidence>
<dbReference type="SUPFAM" id="SSF56436">
    <property type="entry name" value="C-type lectin-like"/>
    <property type="match status" value="1"/>
</dbReference>
<reference evidence="4 5" key="1">
    <citation type="submission" date="2024-05" db="EMBL/GenBank/DDBJ databases">
        <authorList>
            <person name="Wallberg A."/>
        </authorList>
    </citation>
    <scope>NUCLEOTIDE SEQUENCE [LARGE SCALE GENOMIC DNA]</scope>
</reference>
<keyword evidence="2" id="KW-1015">Disulfide bond</keyword>
<protein>
    <recommendedName>
        <fullName evidence="3">C-type lectin domain-containing protein</fullName>
    </recommendedName>
</protein>
<proteinExistence type="predicted"/>
<feature type="domain" description="C-type lectin" evidence="3">
    <location>
        <begin position="40"/>
        <end position="106"/>
    </location>
</feature>
<evidence type="ECO:0000256" key="2">
    <source>
        <dbReference type="ARBA" id="ARBA00023157"/>
    </source>
</evidence>
<dbReference type="CDD" id="cd00037">
    <property type="entry name" value="CLECT"/>
    <property type="match status" value="1"/>
</dbReference>
<feature type="non-terminal residue" evidence="4">
    <location>
        <position position="106"/>
    </location>
</feature>
<dbReference type="Pfam" id="PF00059">
    <property type="entry name" value="Lectin_C"/>
    <property type="match status" value="1"/>
</dbReference>
<gene>
    <name evidence="4" type="ORF">MNOR_LOCUS1005</name>
</gene>